<feature type="transmembrane region" description="Helical" evidence="2">
    <location>
        <begin position="274"/>
        <end position="291"/>
    </location>
</feature>
<feature type="transmembrane region" description="Helical" evidence="2">
    <location>
        <begin position="251"/>
        <end position="268"/>
    </location>
</feature>
<keyword evidence="2" id="KW-1133">Transmembrane helix</keyword>
<dbReference type="RefSeq" id="WP_173285402.1">
    <property type="nucleotide sequence ID" value="NZ_CP054020.1"/>
</dbReference>
<keyword evidence="2" id="KW-0472">Membrane</keyword>
<dbReference type="AlphaFoldDB" id="A0A7D4SZ06"/>
<keyword evidence="2" id="KW-0812">Transmembrane</keyword>
<evidence type="ECO:0000256" key="2">
    <source>
        <dbReference type="SAM" id="Phobius"/>
    </source>
</evidence>
<keyword evidence="4" id="KW-1185">Reference proteome</keyword>
<evidence type="ECO:0000313" key="4">
    <source>
        <dbReference type="Proteomes" id="UP000504724"/>
    </source>
</evidence>
<gene>
    <name evidence="3" type="ORF">HQN79_07940</name>
</gene>
<dbReference type="KEGG" id="txa:HQN79_07940"/>
<accession>A0A7D4SZ06</accession>
<evidence type="ECO:0000313" key="3">
    <source>
        <dbReference type="EMBL" id="QKI89504.1"/>
    </source>
</evidence>
<dbReference type="EMBL" id="CP054020">
    <property type="protein sequence ID" value="QKI89504.1"/>
    <property type="molecule type" value="Genomic_DNA"/>
</dbReference>
<name>A0A7D4SZ06_9GAMM</name>
<protein>
    <submittedName>
        <fullName evidence="3">Uncharacterized protein</fullName>
    </submittedName>
</protein>
<sequence length="298" mass="33529">MPETNNAAEDLNPSDVQKEASSLGLHSSPVQVSETSEIGSFPVLTSFARVIENSRFWQRVQIPCHPQILELYQDYPTPFFVLTERDKWLLQKGFLDPLPKTRQVRELSLQLLSKDELEALSEQFELSVLPTKAQMIEQLLPNLSPDLIPTYAAPNQMYMRHLHRLAKVYLGLAVEALENVGLNNDQKLVVIKNALGDRVQFVNDSEILTALESESSILESLHEPQAGDFEKNWMIGILSTWQAMGVAERSALGALVLGVMASVLLFALDDFPLWVYIFVWGVAAVISFPVLQERLKQK</sequence>
<organism evidence="3 4">
    <name type="scientific">Thiomicrorhabdus xiamenensis</name>
    <dbReference type="NCBI Taxonomy" id="2739063"/>
    <lineage>
        <taxon>Bacteria</taxon>
        <taxon>Pseudomonadati</taxon>
        <taxon>Pseudomonadota</taxon>
        <taxon>Gammaproteobacteria</taxon>
        <taxon>Thiotrichales</taxon>
        <taxon>Piscirickettsiaceae</taxon>
        <taxon>Thiomicrorhabdus</taxon>
    </lineage>
</organism>
<feature type="region of interest" description="Disordered" evidence="1">
    <location>
        <begin position="1"/>
        <end position="23"/>
    </location>
</feature>
<reference evidence="3 4" key="1">
    <citation type="submission" date="2020-05" db="EMBL/GenBank/DDBJ databases">
        <title>Thiomicrorhabdus sediminis sp.nov. and Thiomicrorhabdus xiamenensis sp.nov., novel sulfur-oxidizing bacteria isolated from coastal sediment.</title>
        <authorList>
            <person name="Liu X."/>
        </authorList>
    </citation>
    <scope>NUCLEOTIDE SEQUENCE [LARGE SCALE GENOMIC DNA]</scope>
    <source>
        <strain evidence="3 4">G2</strain>
    </source>
</reference>
<dbReference type="Proteomes" id="UP000504724">
    <property type="component" value="Chromosome"/>
</dbReference>
<proteinExistence type="predicted"/>
<evidence type="ECO:0000256" key="1">
    <source>
        <dbReference type="SAM" id="MobiDB-lite"/>
    </source>
</evidence>